<evidence type="ECO:0000313" key="4">
    <source>
        <dbReference type="RefSeq" id="XP_052123721.1"/>
    </source>
</evidence>
<evidence type="ECO:0000313" key="2">
    <source>
        <dbReference type="Proteomes" id="UP000504606"/>
    </source>
</evidence>
<accession>A0A9C6WW56</accession>
<feature type="compositionally biased region" description="Low complexity" evidence="1">
    <location>
        <begin position="133"/>
        <end position="158"/>
    </location>
</feature>
<dbReference type="AlphaFoldDB" id="A0A9C6WW56"/>
<keyword evidence="2" id="KW-1185">Reference proteome</keyword>
<evidence type="ECO:0000313" key="3">
    <source>
        <dbReference type="RefSeq" id="XP_052123720.1"/>
    </source>
</evidence>
<proteinExistence type="predicted"/>
<dbReference type="RefSeq" id="XP_052123720.1">
    <property type="nucleotide sequence ID" value="XM_052267760.1"/>
</dbReference>
<organism evidence="2 4">
    <name type="scientific">Frankliniella occidentalis</name>
    <name type="common">Western flower thrips</name>
    <name type="synonym">Euthrips occidentalis</name>
    <dbReference type="NCBI Taxonomy" id="133901"/>
    <lineage>
        <taxon>Eukaryota</taxon>
        <taxon>Metazoa</taxon>
        <taxon>Ecdysozoa</taxon>
        <taxon>Arthropoda</taxon>
        <taxon>Hexapoda</taxon>
        <taxon>Insecta</taxon>
        <taxon>Pterygota</taxon>
        <taxon>Neoptera</taxon>
        <taxon>Paraneoptera</taxon>
        <taxon>Thysanoptera</taxon>
        <taxon>Terebrantia</taxon>
        <taxon>Thripoidea</taxon>
        <taxon>Thripidae</taxon>
        <taxon>Frankliniella</taxon>
    </lineage>
</organism>
<dbReference type="PANTHER" id="PTHR46601">
    <property type="entry name" value="ULP_PROTEASE DOMAIN-CONTAINING PROTEIN"/>
    <property type="match status" value="1"/>
</dbReference>
<sequence length="879" mass="100544">MSQTVCSIGKAAVDNIVCTENDYSRDKLTPEELRLLRLRTGSKKRISVLCKAHAINYLWSYAAKQDQCCDPFLTHSKKNKVIRSGIEFEIKLDHRDKAKLLNLDPPVDLIPGKRLCISCKISLLKKFKTNGIDAPSDMQSSPSQSSSTSASVPSQTVQEDQHPQPHKQPSPDYIHNSQSCLENLNNWLKSNGEEEIDFQKLIKQKTYLVQQLDKVNRVLKVCASVDESDTSSVSNWYEKSVLYDEFVYQLQEYIKSSKSKADHIHALSVLPRSLSVEEIKAKFPSVSNRLARRTQELIDKTGILCTPNKKIGRPTSTETVQLVTDFYLRQDVSKEQVGKNQVISIKGSDGKRVRKQKRLLLGNIVHLHQEFMKEFPNCEISFPKFAQLRPKECVLVSSSGVHNVCVCVHHENPELMFHGARLKNMTLFKRSTDCLKILMCSPPSVDCNLRTCKECCGKSSELRDQLLPLFDQSFIEDVTFNQWENTDRANLVTITCSVEEFVERFINQLQELIPHHFIFKTQAEYFRSLQANLDEGEILVVGDFAENYSFDVQDEVYAYYFGSKKQCTIHPFSVYFKGSETDEKKQYSFAVISDCMEHNSVTFYTFQKKLIDHLKEKYNIEKIYYFSDGCGGQYKNRKMAANLCYHERDFGIKAEWNFFATAHGKSACDGIGGSIKRRASEFAMVNKDPGAQITTAYKLYEWCLKNENKIHPLWVSKAEVGLKAEFLAVRYEGALPIDGIQSIHQITPEGENFVILKRYSAALHGERREISRAEEGVSWENIRGFVIFWDKREPKWYLGTVQEKHEDTASLSIEKLQLKENRKYDYEYPDNESSTIYQADCVLILPETTIMAKGTLVRIKAAESKVADAVLKKKTLSVS</sequence>
<dbReference type="OrthoDB" id="10062343at2759"/>
<dbReference type="Proteomes" id="UP000504606">
    <property type="component" value="Unplaced"/>
</dbReference>
<dbReference type="RefSeq" id="XP_052123721.1">
    <property type="nucleotide sequence ID" value="XM_052267761.1"/>
</dbReference>
<name>A0A9C6WW56_FRAOC</name>
<evidence type="ECO:0000256" key="1">
    <source>
        <dbReference type="SAM" id="MobiDB-lite"/>
    </source>
</evidence>
<dbReference type="PANTHER" id="PTHR46601:SF1">
    <property type="entry name" value="ADF-H DOMAIN-CONTAINING PROTEIN"/>
    <property type="match status" value="1"/>
</dbReference>
<dbReference type="KEGG" id="foc:127749492"/>
<reference evidence="3 4" key="1">
    <citation type="submission" date="2025-04" db="UniProtKB">
        <authorList>
            <consortium name="RefSeq"/>
        </authorList>
    </citation>
    <scope>IDENTIFICATION</scope>
    <source>
        <tissue evidence="3 4">Whole organism</tissue>
    </source>
</reference>
<dbReference type="GeneID" id="127749492"/>
<gene>
    <name evidence="3 4" type="primary">LOC127749492</name>
</gene>
<feature type="region of interest" description="Disordered" evidence="1">
    <location>
        <begin position="133"/>
        <end position="175"/>
    </location>
</feature>
<protein>
    <submittedName>
        <fullName evidence="3 4">Uncharacterized protein LOC127749492</fullName>
    </submittedName>
</protein>